<evidence type="ECO:0000256" key="10">
    <source>
        <dbReference type="ARBA" id="ARBA00022989"/>
    </source>
</evidence>
<dbReference type="InterPro" id="IPR001173">
    <property type="entry name" value="Glyco_trans_2-like"/>
</dbReference>
<dbReference type="GO" id="GO:0016758">
    <property type="term" value="F:hexosyltransferase activity"/>
    <property type="evidence" value="ECO:0007669"/>
    <property type="project" value="TreeGrafter"/>
</dbReference>
<organism evidence="14 15">
    <name type="scientific">Bowmanella dokdonensis</name>
    <dbReference type="NCBI Taxonomy" id="751969"/>
    <lineage>
        <taxon>Bacteria</taxon>
        <taxon>Pseudomonadati</taxon>
        <taxon>Pseudomonadota</taxon>
        <taxon>Gammaproteobacteria</taxon>
        <taxon>Alteromonadales</taxon>
        <taxon>Alteromonadaceae</taxon>
        <taxon>Bowmanella</taxon>
    </lineage>
</organism>
<keyword evidence="11 12" id="KW-0472">Membrane</keyword>
<dbReference type="NCBIfam" id="NF003958">
    <property type="entry name" value="PRK05454.2-1"/>
    <property type="match status" value="1"/>
</dbReference>
<dbReference type="AlphaFoldDB" id="A0A939IR35"/>
<proteinExistence type="inferred from homology"/>
<comment type="caution">
    <text evidence="14">The sequence shown here is derived from an EMBL/GenBank/DDBJ whole genome shotgun (WGS) entry which is preliminary data.</text>
</comment>
<dbReference type="Proteomes" id="UP000664654">
    <property type="component" value="Unassembled WGS sequence"/>
</dbReference>
<evidence type="ECO:0000256" key="8">
    <source>
        <dbReference type="ARBA" id="ARBA00022679"/>
    </source>
</evidence>
<keyword evidence="10 12" id="KW-1133">Transmembrane helix</keyword>
<dbReference type="PANTHER" id="PTHR43867:SF5">
    <property type="entry name" value="GLUCANS BIOSYNTHESIS GLUCOSYLTRANSFERASE H"/>
    <property type="match status" value="1"/>
</dbReference>
<evidence type="ECO:0000259" key="13">
    <source>
        <dbReference type="Pfam" id="PF13632"/>
    </source>
</evidence>
<keyword evidence="8" id="KW-0808">Transferase</keyword>
<comment type="pathway">
    <text evidence="2">Glycan metabolism; osmoregulated periplasmic glucan (OPG) biosynthesis.</text>
</comment>
<evidence type="ECO:0000256" key="4">
    <source>
        <dbReference type="ARBA" id="ARBA00020585"/>
    </source>
</evidence>
<keyword evidence="7" id="KW-0328">Glycosyltransferase</keyword>
<evidence type="ECO:0000256" key="7">
    <source>
        <dbReference type="ARBA" id="ARBA00022676"/>
    </source>
</evidence>
<dbReference type="Pfam" id="PF13632">
    <property type="entry name" value="Glyco_trans_2_3"/>
    <property type="match status" value="1"/>
</dbReference>
<feature type="transmembrane region" description="Helical" evidence="12">
    <location>
        <begin position="415"/>
        <end position="442"/>
    </location>
</feature>
<dbReference type="EMBL" id="JAFKCV010000004">
    <property type="protein sequence ID" value="MBN7825227.1"/>
    <property type="molecule type" value="Genomic_DNA"/>
</dbReference>
<evidence type="ECO:0000256" key="9">
    <source>
        <dbReference type="ARBA" id="ARBA00022692"/>
    </source>
</evidence>
<gene>
    <name evidence="14" type="primary">mdoH</name>
    <name evidence="14" type="ORF">J0A66_08350</name>
</gene>
<evidence type="ECO:0000313" key="15">
    <source>
        <dbReference type="Proteomes" id="UP000664654"/>
    </source>
</evidence>
<evidence type="ECO:0000256" key="2">
    <source>
        <dbReference type="ARBA" id="ARBA00005001"/>
    </source>
</evidence>
<evidence type="ECO:0000256" key="1">
    <source>
        <dbReference type="ARBA" id="ARBA00004429"/>
    </source>
</evidence>
<comment type="similarity">
    <text evidence="3">Belongs to the glycosyltransferase 2 family. OpgH subfamily.</text>
</comment>
<dbReference type="SUPFAM" id="SSF53448">
    <property type="entry name" value="Nucleotide-diphospho-sugar transferases"/>
    <property type="match status" value="1"/>
</dbReference>
<comment type="subcellular location">
    <subcellularLocation>
        <location evidence="1">Cell inner membrane</location>
        <topology evidence="1">Multi-pass membrane protein</topology>
    </subcellularLocation>
</comment>
<feature type="transmembrane region" description="Helical" evidence="12">
    <location>
        <begin position="368"/>
        <end position="394"/>
    </location>
</feature>
<sequence>MGWKKTRQWFFFLLVSTSAAAGVGMMTTILMANSLTALEIVLLVLFAISFSWIACAFWSAMIGFALQLLRRDPLSLKPQLQTPLCTDKPHARTAVVMPVYNEDTDRIMAGFETCLRALASSGHMDKFDFYMLSDTRKPELAQAELAAWAAMQKRLGKLAGHAFYRRREKNTHRKVGNLADFCQRWGHAYEHMIVLDADSIMSAQSMLTLVHAMEKNPRAGLIQTVPIPVRQTTLFGRFLQFASILYCPMLATGLAFWQTDSGNYWGHNAIIRLSAFMRHCGLPTLEGPAPFGGDILSHDFVEAALLSRAGWEVYLLADLPGSYEEVPSNILDYATRDRRWVQGNIQHLGLLGSTGLCMTSRVHFFMGALAYISSLIWLLMLLLSTADALILATSENTFFDRQYQLFPNWQVAETGLIHALLLVTAGLLMLPKLFAVILAMMYRREEFGGAWRLGFGALVEALFAVMIAPLMMVYHAFFVLSVFLGYQVSWNAQAREGRMVPWSDSLRRSAPASLIALLWGTITYLFTPVLFWWMMPVLLGLVLAAPIIRFSSSLTLGRWARRLGIFVSPSEHREPEVLRALRIRLANMPAHQDQEALAPPLPAEHWQEMPIQRFDQGPLPSGLPSLSN</sequence>
<dbReference type="NCBIfam" id="NF003962">
    <property type="entry name" value="PRK05454.2-5"/>
    <property type="match status" value="1"/>
</dbReference>
<accession>A0A939IR35</accession>
<dbReference type="PANTHER" id="PTHR43867">
    <property type="entry name" value="CELLULOSE SYNTHASE CATALYTIC SUBUNIT A [UDP-FORMING]"/>
    <property type="match status" value="1"/>
</dbReference>
<keyword evidence="9 12" id="KW-0812">Transmembrane</keyword>
<feature type="transmembrane region" description="Helical" evidence="12">
    <location>
        <begin position="509"/>
        <end position="526"/>
    </location>
</feature>
<feature type="domain" description="Glycosyltransferase 2-like" evidence="13">
    <location>
        <begin position="193"/>
        <end position="386"/>
    </location>
</feature>
<protein>
    <recommendedName>
        <fullName evidence="4">Glucans biosynthesis glucosyltransferase H</fullName>
    </recommendedName>
</protein>
<keyword evidence="5" id="KW-1003">Cell membrane</keyword>
<keyword evidence="15" id="KW-1185">Reference proteome</keyword>
<evidence type="ECO:0000256" key="5">
    <source>
        <dbReference type="ARBA" id="ARBA00022475"/>
    </source>
</evidence>
<feature type="transmembrane region" description="Helical" evidence="12">
    <location>
        <begin position="238"/>
        <end position="257"/>
    </location>
</feature>
<feature type="transmembrane region" description="Helical" evidence="12">
    <location>
        <begin position="462"/>
        <end position="488"/>
    </location>
</feature>
<reference evidence="14" key="1">
    <citation type="submission" date="2021-03" db="EMBL/GenBank/DDBJ databases">
        <title>novel species isolated from a fishpond in China.</title>
        <authorList>
            <person name="Lu H."/>
            <person name="Cai Z."/>
        </authorList>
    </citation>
    <scope>NUCLEOTIDE SEQUENCE</scope>
    <source>
        <strain evidence="14">JCM 30855</strain>
    </source>
</reference>
<evidence type="ECO:0000313" key="14">
    <source>
        <dbReference type="EMBL" id="MBN7825227.1"/>
    </source>
</evidence>
<feature type="transmembrane region" description="Helical" evidence="12">
    <location>
        <begin position="42"/>
        <end position="69"/>
    </location>
</feature>
<dbReference type="Gene3D" id="3.90.550.10">
    <property type="entry name" value="Spore Coat Polysaccharide Biosynthesis Protein SpsA, Chain A"/>
    <property type="match status" value="1"/>
</dbReference>
<evidence type="ECO:0000256" key="3">
    <source>
        <dbReference type="ARBA" id="ARBA00009337"/>
    </source>
</evidence>
<evidence type="ECO:0000256" key="12">
    <source>
        <dbReference type="SAM" id="Phobius"/>
    </source>
</evidence>
<keyword evidence="6" id="KW-0997">Cell inner membrane</keyword>
<dbReference type="InterPro" id="IPR050321">
    <property type="entry name" value="Glycosyltr_2/OpgH_subfam"/>
</dbReference>
<dbReference type="GO" id="GO:0005886">
    <property type="term" value="C:plasma membrane"/>
    <property type="evidence" value="ECO:0007669"/>
    <property type="project" value="UniProtKB-SubCell"/>
</dbReference>
<dbReference type="InterPro" id="IPR029044">
    <property type="entry name" value="Nucleotide-diphossugar_trans"/>
</dbReference>
<name>A0A939IR35_9ALTE</name>
<feature type="transmembrane region" description="Helical" evidence="12">
    <location>
        <begin position="532"/>
        <end position="552"/>
    </location>
</feature>
<evidence type="ECO:0000256" key="6">
    <source>
        <dbReference type="ARBA" id="ARBA00022519"/>
    </source>
</evidence>
<evidence type="ECO:0000256" key="11">
    <source>
        <dbReference type="ARBA" id="ARBA00023136"/>
    </source>
</evidence>